<gene>
    <name evidence="1" type="ORF">N478_00340</name>
</gene>
<dbReference type="Proteomes" id="UP000076661">
    <property type="component" value="Unassembled WGS sequence"/>
</dbReference>
<name>A0A167PD61_9GAMM</name>
<comment type="caution">
    <text evidence="1">The sequence shown here is derived from an EMBL/GenBank/DDBJ whole genome shotgun (WGS) entry which is preliminary data.</text>
</comment>
<reference evidence="1 2" key="1">
    <citation type="submission" date="2013-07" db="EMBL/GenBank/DDBJ databases">
        <title>Comparative Genomic and Metabolomic Analysis of Twelve Strains of Pseudoalteromonas luteoviolacea.</title>
        <authorList>
            <person name="Vynne N.G."/>
            <person name="Mansson M."/>
            <person name="Gram L."/>
        </authorList>
    </citation>
    <scope>NUCLEOTIDE SEQUENCE [LARGE SCALE GENOMIC DNA]</scope>
    <source>
        <strain evidence="1 2">S4060-1</strain>
    </source>
</reference>
<dbReference type="AlphaFoldDB" id="A0A167PD61"/>
<proteinExistence type="predicted"/>
<protein>
    <submittedName>
        <fullName evidence="1">Uncharacterized protein</fullName>
    </submittedName>
</protein>
<evidence type="ECO:0000313" key="2">
    <source>
        <dbReference type="Proteomes" id="UP000076661"/>
    </source>
</evidence>
<sequence length="218" mass="25102">MEEQLLENLRALRELENKYFQKFNQFYPTFVSKEQEGVFGPSELYEMAIEAQVLLASLGQTAVQRLNYVGFDLLFPFSNPVDWYSWKTMIKEKNISHTIYFSISTRVATEFQRIEMHLERKTWESYCQLSEAVFSVPKARYLSVFASEVTHEQETGDTISNDQTTVSHTHININNLAYNDKTETDAVDNLEKLNKSSGIWSNVANVASTVMKLSGLKI</sequence>
<evidence type="ECO:0000313" key="1">
    <source>
        <dbReference type="EMBL" id="KZN70384.1"/>
    </source>
</evidence>
<dbReference type="PATRIC" id="fig|1365257.3.peg.70"/>
<dbReference type="RefSeq" id="WP_063379525.1">
    <property type="nucleotide sequence ID" value="NZ_AUXX01000001.1"/>
</dbReference>
<organism evidence="1 2">
    <name type="scientific">Pseudoalteromonas luteoviolacea S4060-1</name>
    <dbReference type="NCBI Taxonomy" id="1365257"/>
    <lineage>
        <taxon>Bacteria</taxon>
        <taxon>Pseudomonadati</taxon>
        <taxon>Pseudomonadota</taxon>
        <taxon>Gammaproteobacteria</taxon>
        <taxon>Alteromonadales</taxon>
        <taxon>Pseudoalteromonadaceae</taxon>
        <taxon>Pseudoalteromonas</taxon>
    </lineage>
</organism>
<accession>A0A167PD61</accession>
<dbReference type="EMBL" id="AUXX01000001">
    <property type="protein sequence ID" value="KZN70384.1"/>
    <property type="molecule type" value="Genomic_DNA"/>
</dbReference>